<evidence type="ECO:0000256" key="1">
    <source>
        <dbReference type="ARBA" id="ARBA00022475"/>
    </source>
</evidence>
<feature type="non-terminal residue" evidence="5">
    <location>
        <position position="1"/>
    </location>
</feature>
<name>X1N8R6_9ZZZZ</name>
<keyword evidence="3" id="KW-1133">Transmembrane helix</keyword>
<keyword evidence="2" id="KW-0812">Transmembrane</keyword>
<keyword evidence="1" id="KW-1003">Cell membrane</keyword>
<dbReference type="AlphaFoldDB" id="X1N8R6"/>
<gene>
    <name evidence="5" type="ORF">S06H3_34010</name>
</gene>
<dbReference type="Pfam" id="PF03699">
    <property type="entry name" value="UPF0182"/>
    <property type="match status" value="1"/>
</dbReference>
<keyword evidence="4" id="KW-0472">Membrane</keyword>
<sequence>PYSEPLGSGLNYIRNSVKVVIDAYDGSVTFYIADPEDALIRTYQAIFPALFVSAEQMPEYLRAHWRYPEDMFNIQASVYQSYHMRDARVFYNKEDLWAVPREVYFGSEQPMEPYYIIMHLPDEEKEEFLLMLPFTPVNKNNTIGWLAARCDGENYGKLLAYLFPKEKLVYGPSQIENRIGQDTVITEQLALWGRGGSRVIRGNLLLIPLGKSILYVEPVFLQAEAGGLPELKRVIVAAGERIAMEPTLEESMAAIFGAEELPAEPVVPPPPPAVP</sequence>
<organism evidence="5">
    <name type="scientific">marine sediment metagenome</name>
    <dbReference type="NCBI Taxonomy" id="412755"/>
    <lineage>
        <taxon>unclassified sequences</taxon>
        <taxon>metagenomes</taxon>
        <taxon>ecological metagenomes</taxon>
    </lineage>
</organism>
<dbReference type="GO" id="GO:0016020">
    <property type="term" value="C:membrane"/>
    <property type="evidence" value="ECO:0007669"/>
    <property type="project" value="InterPro"/>
</dbReference>
<proteinExistence type="predicted"/>
<dbReference type="PANTHER" id="PTHR39344">
    <property type="entry name" value="UPF0182 PROTEIN SLL1060"/>
    <property type="match status" value="1"/>
</dbReference>
<dbReference type="EMBL" id="BARV01020374">
    <property type="protein sequence ID" value="GAI26591.1"/>
    <property type="molecule type" value="Genomic_DNA"/>
</dbReference>
<evidence type="ECO:0000256" key="2">
    <source>
        <dbReference type="ARBA" id="ARBA00022692"/>
    </source>
</evidence>
<feature type="non-terminal residue" evidence="5">
    <location>
        <position position="275"/>
    </location>
</feature>
<evidence type="ECO:0000256" key="4">
    <source>
        <dbReference type="ARBA" id="ARBA00023136"/>
    </source>
</evidence>
<comment type="caution">
    <text evidence="5">The sequence shown here is derived from an EMBL/GenBank/DDBJ whole genome shotgun (WGS) entry which is preliminary data.</text>
</comment>
<protein>
    <submittedName>
        <fullName evidence="5">Uncharacterized protein</fullName>
    </submittedName>
</protein>
<dbReference type="GO" id="GO:0005576">
    <property type="term" value="C:extracellular region"/>
    <property type="evidence" value="ECO:0007669"/>
    <property type="project" value="TreeGrafter"/>
</dbReference>
<dbReference type="PANTHER" id="PTHR39344:SF1">
    <property type="entry name" value="UPF0182 PROTEIN SLL1060"/>
    <property type="match status" value="1"/>
</dbReference>
<accession>X1N8R6</accession>
<reference evidence="5" key="1">
    <citation type="journal article" date="2014" name="Front. Microbiol.">
        <title>High frequency of phylogenetically diverse reductive dehalogenase-homologous genes in deep subseafloor sedimentary metagenomes.</title>
        <authorList>
            <person name="Kawai M."/>
            <person name="Futagami T."/>
            <person name="Toyoda A."/>
            <person name="Takaki Y."/>
            <person name="Nishi S."/>
            <person name="Hori S."/>
            <person name="Arai W."/>
            <person name="Tsubouchi T."/>
            <person name="Morono Y."/>
            <person name="Uchiyama I."/>
            <person name="Ito T."/>
            <person name="Fujiyama A."/>
            <person name="Inagaki F."/>
            <person name="Takami H."/>
        </authorList>
    </citation>
    <scope>NUCLEOTIDE SEQUENCE</scope>
    <source>
        <strain evidence="5">Expedition CK06-06</strain>
    </source>
</reference>
<dbReference type="InterPro" id="IPR005372">
    <property type="entry name" value="UPF0182"/>
</dbReference>
<evidence type="ECO:0000256" key="3">
    <source>
        <dbReference type="ARBA" id="ARBA00022989"/>
    </source>
</evidence>
<evidence type="ECO:0000313" key="5">
    <source>
        <dbReference type="EMBL" id="GAI26591.1"/>
    </source>
</evidence>